<sequence length="53" mass="5652">MNPEEVLPRATEDEAAGARGRPDNVTGGSRHRCPTDQITNGQSSDGREKQTGT</sequence>
<protein>
    <submittedName>
        <fullName evidence="2">Uncharacterized protein</fullName>
    </submittedName>
</protein>
<dbReference type="Proteomes" id="UP000820818">
    <property type="component" value="Linkage Group LG5"/>
</dbReference>
<evidence type="ECO:0000313" key="2">
    <source>
        <dbReference type="EMBL" id="KAI9557897.1"/>
    </source>
</evidence>
<evidence type="ECO:0000256" key="1">
    <source>
        <dbReference type="SAM" id="MobiDB-lite"/>
    </source>
</evidence>
<keyword evidence="3" id="KW-1185">Reference proteome</keyword>
<dbReference type="AlphaFoldDB" id="A0AAD5PSK7"/>
<dbReference type="EMBL" id="WJBH02000005">
    <property type="protein sequence ID" value="KAI9557897.1"/>
    <property type="molecule type" value="Genomic_DNA"/>
</dbReference>
<gene>
    <name evidence="2" type="ORF">GHT06_014649</name>
</gene>
<reference evidence="2 3" key="1">
    <citation type="submission" date="2022-05" db="EMBL/GenBank/DDBJ databases">
        <title>A multi-omics perspective on studying reproductive biology in Daphnia sinensis.</title>
        <authorList>
            <person name="Jia J."/>
        </authorList>
    </citation>
    <scope>NUCLEOTIDE SEQUENCE [LARGE SCALE GENOMIC DNA]</scope>
    <source>
        <strain evidence="2 3">WSL</strain>
    </source>
</reference>
<evidence type="ECO:0000313" key="3">
    <source>
        <dbReference type="Proteomes" id="UP000820818"/>
    </source>
</evidence>
<feature type="region of interest" description="Disordered" evidence="1">
    <location>
        <begin position="1"/>
        <end position="53"/>
    </location>
</feature>
<organism evidence="2 3">
    <name type="scientific">Daphnia sinensis</name>
    <dbReference type="NCBI Taxonomy" id="1820382"/>
    <lineage>
        <taxon>Eukaryota</taxon>
        <taxon>Metazoa</taxon>
        <taxon>Ecdysozoa</taxon>
        <taxon>Arthropoda</taxon>
        <taxon>Crustacea</taxon>
        <taxon>Branchiopoda</taxon>
        <taxon>Diplostraca</taxon>
        <taxon>Cladocera</taxon>
        <taxon>Anomopoda</taxon>
        <taxon>Daphniidae</taxon>
        <taxon>Daphnia</taxon>
        <taxon>Daphnia similis group</taxon>
    </lineage>
</organism>
<proteinExistence type="predicted"/>
<comment type="caution">
    <text evidence="2">The sequence shown here is derived from an EMBL/GenBank/DDBJ whole genome shotgun (WGS) entry which is preliminary data.</text>
</comment>
<accession>A0AAD5PSK7</accession>
<feature type="compositionally biased region" description="Basic and acidic residues" evidence="1">
    <location>
        <begin position="1"/>
        <end position="12"/>
    </location>
</feature>
<name>A0AAD5PSK7_9CRUS</name>